<organism evidence="1 2">
    <name type="scientific">Scandinavium goeteborgense</name>
    <dbReference type="NCBI Taxonomy" id="1851514"/>
    <lineage>
        <taxon>Bacteria</taxon>
        <taxon>Pseudomonadati</taxon>
        <taxon>Pseudomonadota</taxon>
        <taxon>Gammaproteobacteria</taxon>
        <taxon>Enterobacterales</taxon>
        <taxon>Enterobacteriaceae</taxon>
        <taxon>Scandinavium</taxon>
    </lineage>
</organism>
<evidence type="ECO:0000313" key="2">
    <source>
        <dbReference type="Proteomes" id="UP000295530"/>
    </source>
</evidence>
<name>A0A4R6ELX3_SCAGO</name>
<gene>
    <name evidence="1" type="ORF">EC847_103163</name>
</gene>
<dbReference type="AlphaFoldDB" id="A0A4R6ELX3"/>
<keyword evidence="2" id="KW-1185">Reference proteome</keyword>
<dbReference type="EMBL" id="SNVX01000003">
    <property type="protein sequence ID" value="TDN59984.1"/>
    <property type="molecule type" value="Genomic_DNA"/>
</dbReference>
<reference evidence="1 2" key="1">
    <citation type="submission" date="2019-03" db="EMBL/GenBank/DDBJ databases">
        <title>Genomic analyses of the natural microbiome of Caenorhabditis elegans.</title>
        <authorList>
            <person name="Samuel B."/>
        </authorList>
    </citation>
    <scope>NUCLEOTIDE SEQUENCE [LARGE SCALE GENOMIC DNA]</scope>
    <source>
        <strain evidence="1 2">BIGb0156</strain>
    </source>
</reference>
<proteinExistence type="predicted"/>
<accession>A0A4R6ELX3</accession>
<dbReference type="Proteomes" id="UP000295530">
    <property type="component" value="Unassembled WGS sequence"/>
</dbReference>
<sequence>MHAGSLAEVNTLSYGKKVVKICSPDGPVAVVSLVGLVMKVRIIVQMIVA</sequence>
<comment type="caution">
    <text evidence="1">The sequence shown here is derived from an EMBL/GenBank/DDBJ whole genome shotgun (WGS) entry which is preliminary data.</text>
</comment>
<evidence type="ECO:0000313" key="1">
    <source>
        <dbReference type="EMBL" id="TDN59984.1"/>
    </source>
</evidence>
<protein>
    <submittedName>
        <fullName evidence="1">Uncharacterized protein</fullName>
    </submittedName>
</protein>